<dbReference type="GO" id="GO:0005736">
    <property type="term" value="C:RNA polymerase I complex"/>
    <property type="evidence" value="ECO:0007669"/>
    <property type="project" value="TreeGrafter"/>
</dbReference>
<feature type="binding site" evidence="8">
    <location>
        <position position="32"/>
    </location>
    <ligand>
        <name>Zn(2+)</name>
        <dbReference type="ChEBI" id="CHEBI:29105"/>
        <label>1</label>
    </ligand>
</feature>
<proteinExistence type="inferred from homology"/>
<evidence type="ECO:0000256" key="3">
    <source>
        <dbReference type="ARBA" id="ARBA00022723"/>
    </source>
</evidence>
<dbReference type="GO" id="GO:0003899">
    <property type="term" value="F:DNA-directed RNA polymerase activity"/>
    <property type="evidence" value="ECO:0007669"/>
    <property type="project" value="InterPro"/>
</dbReference>
<keyword evidence="12" id="KW-1185">Reference proteome</keyword>
<feature type="binding site" evidence="8">
    <location>
        <position position="112"/>
    </location>
    <ligand>
        <name>Zn(2+)</name>
        <dbReference type="ChEBI" id="CHEBI:29105"/>
        <label>2</label>
    </ligand>
</feature>
<feature type="binding site" evidence="8">
    <location>
        <position position="115"/>
    </location>
    <ligand>
        <name>Zn(2+)</name>
        <dbReference type="ChEBI" id="CHEBI:29105"/>
        <label>2</label>
    </ligand>
</feature>
<keyword evidence="4 9" id="KW-0863">Zinc-finger</keyword>
<dbReference type="PROSITE" id="PS51133">
    <property type="entry name" value="ZF_TFIIS_2"/>
    <property type="match status" value="1"/>
</dbReference>
<protein>
    <recommendedName>
        <fullName evidence="7">DNA-directed RNA polymerase subunit</fullName>
    </recommendedName>
</protein>
<evidence type="ECO:0000259" key="10">
    <source>
        <dbReference type="PROSITE" id="PS51133"/>
    </source>
</evidence>
<dbReference type="SUPFAM" id="SSF57783">
    <property type="entry name" value="Zinc beta-ribbon"/>
    <property type="match status" value="1"/>
</dbReference>
<feature type="binding site" evidence="8">
    <location>
        <position position="87"/>
    </location>
    <ligand>
        <name>Zn(2+)</name>
        <dbReference type="ChEBI" id="CHEBI:29105"/>
        <label>2</label>
    </ligand>
</feature>
<dbReference type="PROSITE" id="PS00466">
    <property type="entry name" value="ZF_TFIIS_1"/>
    <property type="match status" value="1"/>
</dbReference>
<evidence type="ECO:0000256" key="5">
    <source>
        <dbReference type="ARBA" id="ARBA00022833"/>
    </source>
</evidence>
<gene>
    <name evidence="11" type="ORF">WHR41_00079</name>
</gene>
<dbReference type="RefSeq" id="XP_069234107.1">
    <property type="nucleotide sequence ID" value="XM_069368685.1"/>
</dbReference>
<accession>A0AB34L462</accession>
<comment type="function">
    <text evidence="7">DNA-dependent RNA polymerase catalyzes the transcription of DNA into RNA using the four ribonucleoside triphosphates as substrates.</text>
</comment>
<feature type="domain" description="TFIIS-type" evidence="10">
    <location>
        <begin position="80"/>
        <end position="120"/>
    </location>
</feature>
<dbReference type="PANTHER" id="PTHR11239:SF14">
    <property type="entry name" value="DNA-DIRECTED RNA POLYMERASE I SUBUNIT RPA12"/>
    <property type="match status" value="1"/>
</dbReference>
<evidence type="ECO:0000256" key="2">
    <source>
        <dbReference type="ARBA" id="ARBA00022478"/>
    </source>
</evidence>
<dbReference type="GeneID" id="96001523"/>
<dbReference type="GO" id="GO:0008270">
    <property type="term" value="F:zinc ion binding"/>
    <property type="evidence" value="ECO:0007669"/>
    <property type="project" value="UniProtKB-KW"/>
</dbReference>
<dbReference type="CDD" id="cd10507">
    <property type="entry name" value="Zn-ribbon_RPA12"/>
    <property type="match status" value="1"/>
</dbReference>
<dbReference type="GO" id="GO:0006363">
    <property type="term" value="P:termination of RNA polymerase I transcription"/>
    <property type="evidence" value="ECO:0007669"/>
    <property type="project" value="TreeGrafter"/>
</dbReference>
<dbReference type="SMART" id="SM00440">
    <property type="entry name" value="ZnF_C2C2"/>
    <property type="match status" value="1"/>
</dbReference>
<dbReference type="InterPro" id="IPR034004">
    <property type="entry name" value="Zn_ribbon_RPA12_C"/>
</dbReference>
<dbReference type="PANTHER" id="PTHR11239">
    <property type="entry name" value="DNA-DIRECTED RNA POLYMERASE"/>
    <property type="match status" value="1"/>
</dbReference>
<evidence type="ECO:0000256" key="7">
    <source>
        <dbReference type="PIRNR" id="PIRNR005586"/>
    </source>
</evidence>
<evidence type="ECO:0000256" key="9">
    <source>
        <dbReference type="PROSITE-ProRule" id="PRU00472"/>
    </source>
</evidence>
<evidence type="ECO:0000313" key="12">
    <source>
        <dbReference type="Proteomes" id="UP000803884"/>
    </source>
</evidence>
<keyword evidence="2 7" id="KW-0240">DNA-directed RNA polymerase</keyword>
<keyword evidence="5 8" id="KW-0862">Zinc</keyword>
<evidence type="ECO:0000256" key="1">
    <source>
        <dbReference type="ARBA" id="ARBA00004604"/>
    </source>
</evidence>
<comment type="subcellular location">
    <subcellularLocation>
        <location evidence="1">Nucleus</location>
        <location evidence="1">Nucleolus</location>
    </subcellularLocation>
</comment>
<feature type="binding site" evidence="8">
    <location>
        <position position="84"/>
    </location>
    <ligand>
        <name>Zn(2+)</name>
        <dbReference type="ChEBI" id="CHEBI:29105"/>
        <label>2</label>
    </ligand>
</feature>
<reference evidence="11 12" key="1">
    <citation type="journal article" date="2020" name="Microbiol. Resour. Announc.">
        <title>Draft Genome Sequence of a Cladosporium Species Isolated from the Mesophotic Ascidian Didemnum maculosum.</title>
        <authorList>
            <person name="Gioti A."/>
            <person name="Siaperas R."/>
            <person name="Nikolaivits E."/>
            <person name="Le Goff G."/>
            <person name="Ouazzani J."/>
            <person name="Kotoulas G."/>
            <person name="Topakas E."/>
        </authorList>
    </citation>
    <scope>NUCLEOTIDE SEQUENCE [LARGE SCALE GENOMIC DNA]</scope>
    <source>
        <strain evidence="11 12">TM138-S3</strain>
    </source>
</reference>
<evidence type="ECO:0000313" key="11">
    <source>
        <dbReference type="EMBL" id="KAL1591002.1"/>
    </source>
</evidence>
<dbReference type="Proteomes" id="UP000803884">
    <property type="component" value="Unassembled WGS sequence"/>
</dbReference>
<evidence type="ECO:0000256" key="4">
    <source>
        <dbReference type="ARBA" id="ARBA00022771"/>
    </source>
</evidence>
<dbReference type="InterPro" id="IPR001222">
    <property type="entry name" value="Znf_TFIIS"/>
</dbReference>
<dbReference type="InterPro" id="IPR012164">
    <property type="entry name" value="Rpa12/Rpb9/Rpc10/TFS"/>
</dbReference>
<feature type="binding site" evidence="8">
    <location>
        <position position="29"/>
    </location>
    <ligand>
        <name>Zn(2+)</name>
        <dbReference type="ChEBI" id="CHEBI:29105"/>
        <label>1</label>
    </ligand>
</feature>
<keyword evidence="6 7" id="KW-0539">Nucleus</keyword>
<dbReference type="Gene3D" id="2.20.25.10">
    <property type="match status" value="1"/>
</dbReference>
<dbReference type="EMBL" id="JAAQHG020000001">
    <property type="protein sequence ID" value="KAL1591002.1"/>
    <property type="molecule type" value="Genomic_DNA"/>
</dbReference>
<organism evidence="11 12">
    <name type="scientific">Cladosporium halotolerans</name>
    <dbReference type="NCBI Taxonomy" id="1052096"/>
    <lineage>
        <taxon>Eukaryota</taxon>
        <taxon>Fungi</taxon>
        <taxon>Dikarya</taxon>
        <taxon>Ascomycota</taxon>
        <taxon>Pezizomycotina</taxon>
        <taxon>Dothideomycetes</taxon>
        <taxon>Dothideomycetidae</taxon>
        <taxon>Cladosporiales</taxon>
        <taxon>Cladosporiaceae</taxon>
        <taxon>Cladosporium</taxon>
    </lineage>
</organism>
<keyword evidence="7" id="KW-0804">Transcription</keyword>
<dbReference type="Pfam" id="PF01096">
    <property type="entry name" value="Zn_ribbon_TFIIS"/>
    <property type="match status" value="1"/>
</dbReference>
<keyword evidence="3 8" id="KW-0479">Metal-binding</keyword>
<dbReference type="GO" id="GO:0003676">
    <property type="term" value="F:nucleic acid binding"/>
    <property type="evidence" value="ECO:0007669"/>
    <property type="project" value="InterPro"/>
</dbReference>
<evidence type="ECO:0000256" key="8">
    <source>
        <dbReference type="PIRSR" id="PIRSR005586-1"/>
    </source>
</evidence>
<dbReference type="AlphaFoldDB" id="A0AB34L462"/>
<sequence>MAFIGLLFRKTCGNLLPRLNKADKPEITCELCETVNPNKWPEETTSNSLSTAFPSALQRKRDNFTTLAISQEIAAAQQVISEECPQCQHPEMRFSEVQMRSADEGTTIFYTCPKCGHKFNTNN</sequence>
<comment type="caution">
    <text evidence="11">The sequence shown here is derived from an EMBL/GenBank/DDBJ whole genome shotgun (WGS) entry which is preliminary data.</text>
</comment>
<evidence type="ECO:0000256" key="6">
    <source>
        <dbReference type="ARBA" id="ARBA00023242"/>
    </source>
</evidence>
<comment type="similarity">
    <text evidence="7">Belongs to the archaeal rpoM/eukaryotic RPA12/RPB9/RPC11 RNA polymerase family.</text>
</comment>
<dbReference type="PIRSF" id="PIRSF005586">
    <property type="entry name" value="RNApol_RpoM"/>
    <property type="match status" value="1"/>
</dbReference>
<name>A0AB34L462_9PEZI</name>
<feature type="binding site" evidence="8">
    <location>
        <position position="12"/>
    </location>
    <ligand>
        <name>Zn(2+)</name>
        <dbReference type="ChEBI" id="CHEBI:29105"/>
        <label>1</label>
    </ligand>
</feature>